<dbReference type="HOGENOM" id="CLU_2097019_0_0_1"/>
<evidence type="ECO:0000313" key="3">
    <source>
        <dbReference type="EnsemblFungi" id="EJT78429"/>
    </source>
</evidence>
<proteinExistence type="predicted"/>
<accession>J3NQH3</accession>
<dbReference type="VEuPathDB" id="FungiDB:GGTG_03530"/>
<dbReference type="RefSeq" id="XP_009219574.1">
    <property type="nucleotide sequence ID" value="XM_009221310.1"/>
</dbReference>
<evidence type="ECO:0000313" key="4">
    <source>
        <dbReference type="Proteomes" id="UP000006039"/>
    </source>
</evidence>
<dbReference type="EMBL" id="GL385396">
    <property type="protein sequence ID" value="EJT78429.1"/>
    <property type="molecule type" value="Genomic_DNA"/>
</dbReference>
<reference evidence="4" key="1">
    <citation type="submission" date="2010-07" db="EMBL/GenBank/DDBJ databases">
        <title>The genome sequence of Gaeumannomyces graminis var. tritici strain R3-111a-1.</title>
        <authorList>
            <consortium name="The Broad Institute Genome Sequencing Platform"/>
            <person name="Ma L.-J."/>
            <person name="Dead R."/>
            <person name="Young S."/>
            <person name="Zeng Q."/>
            <person name="Koehrsen M."/>
            <person name="Alvarado L."/>
            <person name="Berlin A."/>
            <person name="Chapman S.B."/>
            <person name="Chen Z."/>
            <person name="Freedman E."/>
            <person name="Gellesch M."/>
            <person name="Goldberg J."/>
            <person name="Griggs A."/>
            <person name="Gujja S."/>
            <person name="Heilman E.R."/>
            <person name="Heiman D."/>
            <person name="Hepburn T."/>
            <person name="Howarth C."/>
            <person name="Jen D."/>
            <person name="Larson L."/>
            <person name="Mehta T."/>
            <person name="Neiman D."/>
            <person name="Pearson M."/>
            <person name="Roberts A."/>
            <person name="Saif S."/>
            <person name="Shea T."/>
            <person name="Shenoy N."/>
            <person name="Sisk P."/>
            <person name="Stolte C."/>
            <person name="Sykes S."/>
            <person name="Walk T."/>
            <person name="White J."/>
            <person name="Yandava C."/>
            <person name="Haas B."/>
            <person name="Nusbaum C."/>
            <person name="Birren B."/>
        </authorList>
    </citation>
    <scope>NUCLEOTIDE SEQUENCE [LARGE SCALE GENOMIC DNA]</scope>
    <source>
        <strain evidence="4">R3-111a-1</strain>
    </source>
</reference>
<name>J3NQH3_GAET3</name>
<reference evidence="3" key="4">
    <citation type="journal article" date="2015" name="G3 (Bethesda)">
        <title>Genome sequences of three phytopathogenic species of the Magnaporthaceae family of fungi.</title>
        <authorList>
            <person name="Okagaki L.H."/>
            <person name="Nunes C.C."/>
            <person name="Sailsbery J."/>
            <person name="Clay B."/>
            <person name="Brown D."/>
            <person name="John T."/>
            <person name="Oh Y."/>
            <person name="Young N."/>
            <person name="Fitzgerald M."/>
            <person name="Haas B.J."/>
            <person name="Zeng Q."/>
            <person name="Young S."/>
            <person name="Adiconis X."/>
            <person name="Fan L."/>
            <person name="Levin J.Z."/>
            <person name="Mitchell T.K."/>
            <person name="Okubara P.A."/>
            <person name="Farman M.L."/>
            <person name="Kohn L.M."/>
            <person name="Birren B."/>
            <person name="Ma L.-J."/>
            <person name="Dean R.A."/>
        </authorList>
    </citation>
    <scope>NUCLEOTIDE SEQUENCE</scope>
    <source>
        <strain evidence="3">R3-111a-1</strain>
    </source>
</reference>
<dbReference type="AlphaFoldDB" id="J3NQH3"/>
<dbReference type="Proteomes" id="UP000006039">
    <property type="component" value="Unassembled WGS sequence"/>
</dbReference>
<evidence type="ECO:0000256" key="1">
    <source>
        <dbReference type="SAM" id="MobiDB-lite"/>
    </source>
</evidence>
<protein>
    <submittedName>
        <fullName evidence="2 3">Uncharacterized protein</fullName>
    </submittedName>
</protein>
<evidence type="ECO:0000313" key="2">
    <source>
        <dbReference type="EMBL" id="EJT78429.1"/>
    </source>
</evidence>
<feature type="region of interest" description="Disordered" evidence="1">
    <location>
        <begin position="91"/>
        <end position="116"/>
    </location>
</feature>
<dbReference type="GeneID" id="20343988"/>
<reference evidence="2" key="3">
    <citation type="submission" date="2010-09" db="EMBL/GenBank/DDBJ databases">
        <title>Annotation of Gaeumannomyces graminis var. tritici R3-111a-1.</title>
        <authorList>
            <consortium name="The Broad Institute Genome Sequencing Platform"/>
            <person name="Ma L.-J."/>
            <person name="Dead R."/>
            <person name="Young S.K."/>
            <person name="Zeng Q."/>
            <person name="Gargeya S."/>
            <person name="Fitzgerald M."/>
            <person name="Haas B."/>
            <person name="Abouelleil A."/>
            <person name="Alvarado L."/>
            <person name="Arachchi H.M."/>
            <person name="Berlin A."/>
            <person name="Brown A."/>
            <person name="Chapman S.B."/>
            <person name="Chen Z."/>
            <person name="Dunbar C."/>
            <person name="Freedman E."/>
            <person name="Gearin G."/>
            <person name="Gellesch M."/>
            <person name="Goldberg J."/>
            <person name="Griggs A."/>
            <person name="Gujja S."/>
            <person name="Heiman D."/>
            <person name="Howarth C."/>
            <person name="Larson L."/>
            <person name="Lui A."/>
            <person name="MacDonald P.J.P."/>
            <person name="Mehta T."/>
            <person name="Montmayeur A."/>
            <person name="Murphy C."/>
            <person name="Neiman D."/>
            <person name="Pearson M."/>
            <person name="Priest M."/>
            <person name="Roberts A."/>
            <person name="Saif S."/>
            <person name="Shea T."/>
            <person name="Shenoy N."/>
            <person name="Sisk P."/>
            <person name="Stolte C."/>
            <person name="Sykes S."/>
            <person name="Yandava C."/>
            <person name="Wortman J."/>
            <person name="Nusbaum C."/>
            <person name="Birren B."/>
        </authorList>
    </citation>
    <scope>NUCLEOTIDE SEQUENCE</scope>
    <source>
        <strain evidence="2">R3-111a-1</strain>
    </source>
</reference>
<gene>
    <name evidence="3" type="primary">20343988</name>
    <name evidence="2" type="ORF">GGTG_03530</name>
</gene>
<sequence>MATEADIGPEGLQIATLAILQRDEREQILCRSLTARTAVALFWSQAGCWKGGYTQRSSQSKAQVLALGFFLSRPTSELRGEEGLREWEVDRREKRNKWVGKKKTQVNREQRGRKRD</sequence>
<organism evidence="2">
    <name type="scientific">Gaeumannomyces tritici (strain R3-111a-1)</name>
    <name type="common">Wheat and barley take-all root rot fungus</name>
    <name type="synonym">Gaeumannomyces graminis var. tritici</name>
    <dbReference type="NCBI Taxonomy" id="644352"/>
    <lineage>
        <taxon>Eukaryota</taxon>
        <taxon>Fungi</taxon>
        <taxon>Dikarya</taxon>
        <taxon>Ascomycota</taxon>
        <taxon>Pezizomycotina</taxon>
        <taxon>Sordariomycetes</taxon>
        <taxon>Sordariomycetidae</taxon>
        <taxon>Magnaporthales</taxon>
        <taxon>Magnaporthaceae</taxon>
        <taxon>Gaeumannomyces</taxon>
    </lineage>
</organism>
<reference evidence="2" key="2">
    <citation type="submission" date="2010-07" db="EMBL/GenBank/DDBJ databases">
        <authorList>
            <consortium name="The Broad Institute Genome Sequencing Platform"/>
            <consortium name="Broad Institute Genome Sequencing Center for Infectious Disease"/>
            <person name="Ma L.-J."/>
            <person name="Dead R."/>
            <person name="Young S."/>
            <person name="Zeng Q."/>
            <person name="Koehrsen M."/>
            <person name="Alvarado L."/>
            <person name="Berlin A."/>
            <person name="Chapman S.B."/>
            <person name="Chen Z."/>
            <person name="Freedman E."/>
            <person name="Gellesch M."/>
            <person name="Goldberg J."/>
            <person name="Griggs A."/>
            <person name="Gujja S."/>
            <person name="Heilman E.R."/>
            <person name="Heiman D."/>
            <person name="Hepburn T."/>
            <person name="Howarth C."/>
            <person name="Jen D."/>
            <person name="Larson L."/>
            <person name="Mehta T."/>
            <person name="Neiman D."/>
            <person name="Pearson M."/>
            <person name="Roberts A."/>
            <person name="Saif S."/>
            <person name="Shea T."/>
            <person name="Shenoy N."/>
            <person name="Sisk P."/>
            <person name="Stolte C."/>
            <person name="Sykes S."/>
            <person name="Walk T."/>
            <person name="White J."/>
            <person name="Yandava C."/>
            <person name="Haas B."/>
            <person name="Nusbaum C."/>
            <person name="Birren B."/>
        </authorList>
    </citation>
    <scope>NUCLEOTIDE SEQUENCE</scope>
    <source>
        <strain evidence="2">R3-111a-1</strain>
    </source>
</reference>
<feature type="compositionally biased region" description="Basic residues" evidence="1">
    <location>
        <begin position="94"/>
        <end position="116"/>
    </location>
</feature>
<keyword evidence="4" id="KW-1185">Reference proteome</keyword>
<dbReference type="EnsemblFungi" id="EJT78429">
    <property type="protein sequence ID" value="EJT78429"/>
    <property type="gene ID" value="GGTG_03530"/>
</dbReference>
<reference evidence="3" key="5">
    <citation type="submission" date="2018-04" db="UniProtKB">
        <authorList>
            <consortium name="EnsemblFungi"/>
        </authorList>
    </citation>
    <scope>IDENTIFICATION</scope>
    <source>
        <strain evidence="3">R3-111a-1</strain>
    </source>
</reference>